<reference evidence="9" key="1">
    <citation type="submission" date="2023-07" db="EMBL/GenBank/DDBJ databases">
        <title>Functional and genomic diversity of the sorghum phyllosphere microbiome.</title>
        <authorList>
            <person name="Shade A."/>
        </authorList>
    </citation>
    <scope>NUCLEOTIDE SEQUENCE</scope>
    <source>
        <strain evidence="9">SORGH_AS_0908</strain>
    </source>
</reference>
<dbReference type="AlphaFoldDB" id="A0AAW8GFX1"/>
<comment type="similarity">
    <text evidence="5">Belongs to the ATPase alpha/beta chains family. T3SS ATPase subfamily.</text>
</comment>
<evidence type="ECO:0000256" key="4">
    <source>
        <dbReference type="ARBA" id="ARBA00022967"/>
    </source>
</evidence>
<dbReference type="InterPro" id="IPR004100">
    <property type="entry name" value="ATPase_F1/V1/A1_a/bsu_N"/>
</dbReference>
<sequence length="257" mass="27792">MDAFSTRVAGQVSELRFGRKFGQVTGFNGLVVEAQGPHAGIGEVCLIDLPGGDKVISQVVGLRSSTVLLMPYQPVERLCCGARVWALGKSLDVPVGRHQLGRVINAFGESIDGLPELVYAERRPQIATAIPPLERVNIDQVLETGLSAVDGLLTIGKGQRVGIFAGSGVGKSTLLGTIASHAKVDVTVIALIGESAGVRSETSSGTPWGQRVWNARWWSLRPPKKRLWYASWPRVPRTSSRSTSETRAWMCFWSSTR</sequence>
<dbReference type="Gene3D" id="3.40.50.12240">
    <property type="match status" value="1"/>
</dbReference>
<dbReference type="Pfam" id="PF02874">
    <property type="entry name" value="ATP-synt_ab_N"/>
    <property type="match status" value="1"/>
</dbReference>
<dbReference type="Pfam" id="PF00006">
    <property type="entry name" value="ATP-synt_ab"/>
    <property type="match status" value="1"/>
</dbReference>
<dbReference type="InterPro" id="IPR027417">
    <property type="entry name" value="P-loop_NTPase"/>
</dbReference>
<keyword evidence="4" id="KW-1278">Translocase</keyword>
<feature type="domain" description="ATPase F1/V1/A1 complex alpha/beta subunit nucleotide-binding" evidence="7">
    <location>
        <begin position="145"/>
        <end position="196"/>
    </location>
</feature>
<accession>A0AAW8GFX1</accession>
<dbReference type="GO" id="GO:0005524">
    <property type="term" value="F:ATP binding"/>
    <property type="evidence" value="ECO:0007669"/>
    <property type="project" value="UniProtKB-KW"/>
</dbReference>
<dbReference type="GO" id="GO:0008564">
    <property type="term" value="F:protein-exporting ATPase activity"/>
    <property type="evidence" value="ECO:0007669"/>
    <property type="project" value="UniProtKB-EC"/>
</dbReference>
<keyword evidence="9" id="KW-0966">Cell projection</keyword>
<evidence type="ECO:0000256" key="3">
    <source>
        <dbReference type="ARBA" id="ARBA00022840"/>
    </source>
</evidence>
<evidence type="ECO:0000256" key="5">
    <source>
        <dbReference type="ARBA" id="ARBA00024342"/>
    </source>
</evidence>
<dbReference type="PANTHER" id="PTHR15184">
    <property type="entry name" value="ATP SYNTHASE"/>
    <property type="match status" value="1"/>
</dbReference>
<feature type="domain" description="ATPase F1/V1/A1 complex alpha/beta subunit N-terminal" evidence="8">
    <location>
        <begin position="27"/>
        <end position="84"/>
    </location>
</feature>
<comment type="caution">
    <text evidence="9">The sequence shown here is derived from an EMBL/GenBank/DDBJ whole genome shotgun (WGS) entry which is preliminary data.</text>
</comment>
<dbReference type="EMBL" id="JAUTBB010000001">
    <property type="protein sequence ID" value="MDQ1120667.1"/>
    <property type="molecule type" value="Genomic_DNA"/>
</dbReference>
<dbReference type="EC" id="7.4.2.8" evidence="6"/>
<evidence type="ECO:0000313" key="10">
    <source>
        <dbReference type="Proteomes" id="UP001234354"/>
    </source>
</evidence>
<evidence type="ECO:0000259" key="7">
    <source>
        <dbReference type="Pfam" id="PF00006"/>
    </source>
</evidence>
<evidence type="ECO:0000259" key="8">
    <source>
        <dbReference type="Pfam" id="PF02874"/>
    </source>
</evidence>
<evidence type="ECO:0000256" key="2">
    <source>
        <dbReference type="ARBA" id="ARBA00022741"/>
    </source>
</evidence>
<evidence type="ECO:0000256" key="1">
    <source>
        <dbReference type="ARBA" id="ARBA00022448"/>
    </source>
</evidence>
<organism evidence="9 10">
    <name type="scientific">Pseudoxanthomonas winnipegensis</name>
    <dbReference type="NCBI Taxonomy" id="2480810"/>
    <lineage>
        <taxon>Bacteria</taxon>
        <taxon>Pseudomonadati</taxon>
        <taxon>Pseudomonadota</taxon>
        <taxon>Gammaproteobacteria</taxon>
        <taxon>Lysobacterales</taxon>
        <taxon>Lysobacteraceae</taxon>
        <taxon>Pseudoxanthomonas</taxon>
    </lineage>
</organism>
<dbReference type="PANTHER" id="PTHR15184:SF9">
    <property type="entry name" value="SPI-1 TYPE 3 SECRETION SYSTEM ATPASE"/>
    <property type="match status" value="1"/>
</dbReference>
<evidence type="ECO:0000256" key="6">
    <source>
        <dbReference type="ARBA" id="ARBA00024382"/>
    </source>
</evidence>
<evidence type="ECO:0000313" key="9">
    <source>
        <dbReference type="EMBL" id="MDQ1120667.1"/>
    </source>
</evidence>
<name>A0AAW8GFX1_9GAMM</name>
<dbReference type="Proteomes" id="UP001234354">
    <property type="component" value="Unassembled WGS sequence"/>
</dbReference>
<keyword evidence="3" id="KW-0067">ATP-binding</keyword>
<dbReference type="InterPro" id="IPR000194">
    <property type="entry name" value="ATPase_F1/V1/A1_a/bsu_nucl-bd"/>
</dbReference>
<dbReference type="InterPro" id="IPR050053">
    <property type="entry name" value="ATPase_alpha/beta_chains"/>
</dbReference>
<dbReference type="CDD" id="cd18117">
    <property type="entry name" value="ATP-synt_flagellum-secretory_path_III_N"/>
    <property type="match status" value="1"/>
</dbReference>
<keyword evidence="9" id="KW-0969">Cilium</keyword>
<dbReference type="GO" id="GO:0046933">
    <property type="term" value="F:proton-transporting ATP synthase activity, rotational mechanism"/>
    <property type="evidence" value="ECO:0007669"/>
    <property type="project" value="TreeGrafter"/>
</dbReference>
<keyword evidence="1" id="KW-0813">Transport</keyword>
<keyword evidence="2" id="KW-0547">Nucleotide-binding</keyword>
<gene>
    <name evidence="9" type="ORF">QE383_002975</name>
</gene>
<protein>
    <recommendedName>
        <fullName evidence="6">protein-secreting ATPase</fullName>
        <ecNumber evidence="6">7.4.2.8</ecNumber>
    </recommendedName>
</protein>
<proteinExistence type="inferred from homology"/>
<keyword evidence="9" id="KW-0282">Flagellum</keyword>
<dbReference type="SUPFAM" id="SSF52540">
    <property type="entry name" value="P-loop containing nucleoside triphosphate hydrolases"/>
    <property type="match status" value="1"/>
</dbReference>